<evidence type="ECO:0000313" key="4">
    <source>
        <dbReference type="Proteomes" id="UP000290288"/>
    </source>
</evidence>
<organism evidence="3 4">
    <name type="scientific">Candolleomyces aberdarensis</name>
    <dbReference type="NCBI Taxonomy" id="2316362"/>
    <lineage>
        <taxon>Eukaryota</taxon>
        <taxon>Fungi</taxon>
        <taxon>Dikarya</taxon>
        <taxon>Basidiomycota</taxon>
        <taxon>Agaricomycotina</taxon>
        <taxon>Agaricomycetes</taxon>
        <taxon>Agaricomycetidae</taxon>
        <taxon>Agaricales</taxon>
        <taxon>Agaricineae</taxon>
        <taxon>Psathyrellaceae</taxon>
        <taxon>Candolleomyces</taxon>
    </lineage>
</organism>
<dbReference type="SMART" id="SM00256">
    <property type="entry name" value="FBOX"/>
    <property type="match status" value="1"/>
</dbReference>
<name>A0A4Q2DHE7_9AGAR</name>
<dbReference type="OrthoDB" id="2322499at2759"/>
<feature type="region of interest" description="Disordered" evidence="1">
    <location>
        <begin position="507"/>
        <end position="545"/>
    </location>
</feature>
<comment type="caution">
    <text evidence="3">The sequence shown here is derived from an EMBL/GenBank/DDBJ whole genome shotgun (WGS) entry which is preliminary data.</text>
</comment>
<dbReference type="Proteomes" id="UP000290288">
    <property type="component" value="Unassembled WGS sequence"/>
</dbReference>
<feature type="domain" description="F-box" evidence="2">
    <location>
        <begin position="62"/>
        <end position="111"/>
    </location>
</feature>
<gene>
    <name evidence="3" type="ORF">EST38_g7278</name>
</gene>
<dbReference type="AlphaFoldDB" id="A0A4Q2DHE7"/>
<dbReference type="Pfam" id="PF12937">
    <property type="entry name" value="F-box-like"/>
    <property type="match status" value="1"/>
</dbReference>
<evidence type="ECO:0000313" key="3">
    <source>
        <dbReference type="EMBL" id="RXW18582.1"/>
    </source>
</evidence>
<sequence>MQRDPPPQHSAGRQLRERKKRRYDFDLDVSDDEVSVQPKRAALRRKSSGPPTMRRPRRSGKLATFVNMPLDVLHEIFGHLHPYDLLRLTRTTKDFRRILLHRSSLSTWKATFEDVPNLPECPPEMSEPAWANLAFSPHCHFCLASGIRNVEWKFRVRHSANCEAWAHNQADDRNDELNKLRKERREAIVKKLDELGYRQDIQFLKLGELDRESFVSKPQRLTERVWKNIKPLAITFMDSVRQRRLEAEHTNLVRSRKRHAAEFLKIYKNARLPCIDIFPEPPDFCSFEPVQRILKRPADVTVNVSSFDCLTPVLPDLLKRWREYVQDGIQKVLLNDMTGSIHVAPDLQKFQPPVPGVLRQQTTLATTVFVCAACNGASHFGPLNGLAMFGMDLYDEEDEYMDFDDGFRDIKPLFHPEVMAHPCNTRFALRNEFLYHQLMAFSPRDPSEYLEDCLKARQRFNINRLKMDHQAGKAAACVVKMAGLDPNTATTADMDVLDPRFKCNDCRQYHRVTPPPKSEPSENGLDEHDDDEEDDGDDGEDTSGPVHYAVLSWRQAVKHQCDRHTRGMDPSDMMAPPELVQRPQLDMSNLRLLSPNDHLTTEAKHKEEELMEKVAEIWCCALCRDSMKEPDAPLPFAKLKEHLRRVHKANNPVLNTHYYQHFAAKDLANVSGCVPFLA</sequence>
<dbReference type="InterPro" id="IPR036047">
    <property type="entry name" value="F-box-like_dom_sf"/>
</dbReference>
<dbReference type="EMBL" id="SDEE01000256">
    <property type="protein sequence ID" value="RXW18582.1"/>
    <property type="molecule type" value="Genomic_DNA"/>
</dbReference>
<keyword evidence="4" id="KW-1185">Reference proteome</keyword>
<protein>
    <recommendedName>
        <fullName evidence="2">F-box domain-containing protein</fullName>
    </recommendedName>
</protein>
<reference evidence="3 4" key="1">
    <citation type="submission" date="2019-01" db="EMBL/GenBank/DDBJ databases">
        <title>Draft genome sequence of Psathyrella aberdarensis IHI B618.</title>
        <authorList>
            <person name="Buettner E."/>
            <person name="Kellner H."/>
        </authorList>
    </citation>
    <scope>NUCLEOTIDE SEQUENCE [LARGE SCALE GENOMIC DNA]</scope>
    <source>
        <strain evidence="3 4">IHI B618</strain>
    </source>
</reference>
<dbReference type="SUPFAM" id="SSF81383">
    <property type="entry name" value="F-box domain"/>
    <property type="match status" value="1"/>
</dbReference>
<evidence type="ECO:0000256" key="1">
    <source>
        <dbReference type="SAM" id="MobiDB-lite"/>
    </source>
</evidence>
<accession>A0A4Q2DHE7</accession>
<dbReference type="STRING" id="2316362.A0A4Q2DHE7"/>
<dbReference type="CDD" id="cd09917">
    <property type="entry name" value="F-box_SF"/>
    <property type="match status" value="1"/>
</dbReference>
<feature type="compositionally biased region" description="Acidic residues" evidence="1">
    <location>
        <begin position="527"/>
        <end position="541"/>
    </location>
</feature>
<dbReference type="InterPro" id="IPR001810">
    <property type="entry name" value="F-box_dom"/>
</dbReference>
<dbReference type="PROSITE" id="PS50181">
    <property type="entry name" value="FBOX"/>
    <property type="match status" value="1"/>
</dbReference>
<evidence type="ECO:0000259" key="2">
    <source>
        <dbReference type="PROSITE" id="PS50181"/>
    </source>
</evidence>
<proteinExistence type="predicted"/>
<feature type="region of interest" description="Disordered" evidence="1">
    <location>
        <begin position="1"/>
        <end position="59"/>
    </location>
</feature>